<dbReference type="Proteomes" id="UP000307756">
    <property type="component" value="Unassembled WGS sequence"/>
</dbReference>
<name>A0A4U1D1L7_9BACI</name>
<proteinExistence type="predicted"/>
<protein>
    <submittedName>
        <fullName evidence="1">Uncharacterized protein</fullName>
    </submittedName>
</protein>
<evidence type="ECO:0000313" key="2">
    <source>
        <dbReference type="Proteomes" id="UP000307756"/>
    </source>
</evidence>
<gene>
    <name evidence="1" type="ORF">FA727_16360</name>
</gene>
<reference evidence="1 2" key="1">
    <citation type="journal article" date="2011" name="J. Microbiol.">
        <title>Bacillus kyonggiensis sp. nov., isolated from soil of a lettuce field.</title>
        <authorList>
            <person name="Dong K."/>
            <person name="Lee S."/>
        </authorList>
    </citation>
    <scope>NUCLEOTIDE SEQUENCE [LARGE SCALE GENOMIC DNA]</scope>
    <source>
        <strain evidence="1 2">NB22</strain>
    </source>
</reference>
<comment type="caution">
    <text evidence="1">The sequence shown here is derived from an EMBL/GenBank/DDBJ whole genome shotgun (WGS) entry which is preliminary data.</text>
</comment>
<dbReference type="AlphaFoldDB" id="A0A4U1D1L7"/>
<sequence length="75" mass="8997">MDYKAFYAEVAEWIMQANQVATTYGMNSDPFWKWVMDSTAAICEKYENNKLVKNQMVMLFFWLEDFYMEGLKQNV</sequence>
<dbReference type="EMBL" id="SWBM01000004">
    <property type="protein sequence ID" value="TKC15698.1"/>
    <property type="molecule type" value="Genomic_DNA"/>
</dbReference>
<keyword evidence="2" id="KW-1185">Reference proteome</keyword>
<organism evidence="1 2">
    <name type="scientific">Robertmurraya kyonggiensis</name>
    <dbReference type="NCBI Taxonomy" id="1037680"/>
    <lineage>
        <taxon>Bacteria</taxon>
        <taxon>Bacillati</taxon>
        <taxon>Bacillota</taxon>
        <taxon>Bacilli</taxon>
        <taxon>Bacillales</taxon>
        <taxon>Bacillaceae</taxon>
        <taxon>Robertmurraya</taxon>
    </lineage>
</organism>
<dbReference type="RefSeq" id="WP_136832650.1">
    <property type="nucleotide sequence ID" value="NZ_SWBM01000004.1"/>
</dbReference>
<accession>A0A4U1D1L7</accession>
<evidence type="ECO:0000313" key="1">
    <source>
        <dbReference type="EMBL" id="TKC15698.1"/>
    </source>
</evidence>
<dbReference type="OrthoDB" id="2305864at2"/>